<evidence type="ECO:0000256" key="11">
    <source>
        <dbReference type="RuleBase" id="RU000544"/>
    </source>
</evidence>
<feature type="binding site" evidence="8">
    <location>
        <position position="184"/>
    </location>
    <ligand>
        <name>Zn(2+)</name>
        <dbReference type="ChEBI" id="CHEBI:29105"/>
    </ligand>
</feature>
<dbReference type="AlphaFoldDB" id="A0A1F7YNM7"/>
<evidence type="ECO:0000256" key="8">
    <source>
        <dbReference type="HAMAP-Rule" id="MF_00124"/>
    </source>
</evidence>
<comment type="caution">
    <text evidence="13">The sequence shown here is derived from an EMBL/GenBank/DDBJ whole genome shotgun (WGS) entry which is preliminary data.</text>
</comment>
<dbReference type="SUPFAM" id="SSF57716">
    <property type="entry name" value="Glucocorticoid receptor-like (DNA-binding domain)"/>
    <property type="match status" value="1"/>
</dbReference>
<feature type="active site" description="Proton acceptor" evidence="8 9">
    <location>
        <position position="90"/>
    </location>
</feature>
<proteinExistence type="inferred from homology"/>
<feature type="binding site" evidence="8">
    <location>
        <position position="187"/>
    </location>
    <ligand>
        <name>Zn(2+)</name>
        <dbReference type="ChEBI" id="CHEBI:29105"/>
    </ligand>
</feature>
<dbReference type="Proteomes" id="UP000177263">
    <property type="component" value="Unassembled WGS sequence"/>
</dbReference>
<dbReference type="GO" id="GO:0046104">
    <property type="term" value="P:thymidine metabolic process"/>
    <property type="evidence" value="ECO:0007669"/>
    <property type="project" value="TreeGrafter"/>
</dbReference>
<evidence type="ECO:0000256" key="3">
    <source>
        <dbReference type="ARBA" id="ARBA00022634"/>
    </source>
</evidence>
<dbReference type="Gene3D" id="3.30.60.20">
    <property type="match status" value="1"/>
</dbReference>
<keyword evidence="8" id="KW-0479">Metal-binding</keyword>
<feature type="binding site" evidence="10">
    <location>
        <begin position="172"/>
        <end position="175"/>
    </location>
    <ligand>
        <name>substrate</name>
    </ligand>
</feature>
<dbReference type="InterPro" id="IPR020633">
    <property type="entry name" value="Thymidine_kinase_CS"/>
</dbReference>
<dbReference type="PIRSF" id="PIRSF035805">
    <property type="entry name" value="TK_cell"/>
    <property type="match status" value="1"/>
</dbReference>
<dbReference type="GO" id="GO:0004797">
    <property type="term" value="F:thymidine kinase activity"/>
    <property type="evidence" value="ECO:0007669"/>
    <property type="project" value="UniProtKB-UniRule"/>
</dbReference>
<organism evidence="13 14">
    <name type="scientific">Candidatus Woesebacteria bacterium RIFCSPHIGHO2_01_FULL_41_10</name>
    <dbReference type="NCBI Taxonomy" id="1802500"/>
    <lineage>
        <taxon>Bacteria</taxon>
        <taxon>Candidatus Woeseibacteriota</taxon>
    </lineage>
</organism>
<reference evidence="13 14" key="1">
    <citation type="journal article" date="2016" name="Nat. Commun.">
        <title>Thousands of microbial genomes shed light on interconnected biogeochemical processes in an aquifer system.</title>
        <authorList>
            <person name="Anantharaman K."/>
            <person name="Brown C.T."/>
            <person name="Hug L.A."/>
            <person name="Sharon I."/>
            <person name="Castelle C.J."/>
            <person name="Probst A.J."/>
            <person name="Thomas B.C."/>
            <person name="Singh A."/>
            <person name="Wilkins M.J."/>
            <person name="Karaoz U."/>
            <person name="Brodie E.L."/>
            <person name="Williams K.H."/>
            <person name="Hubbard S.S."/>
            <person name="Banfield J.F."/>
        </authorList>
    </citation>
    <scope>NUCLEOTIDE SEQUENCE [LARGE SCALE GENOMIC DNA]</scope>
</reference>
<feature type="binding site" evidence="8">
    <location>
        <begin position="12"/>
        <end position="19"/>
    </location>
    <ligand>
        <name>ATP</name>
        <dbReference type="ChEBI" id="CHEBI:30616"/>
    </ligand>
</feature>
<evidence type="ECO:0000256" key="5">
    <source>
        <dbReference type="ARBA" id="ARBA00022741"/>
    </source>
</evidence>
<dbReference type="NCBIfam" id="NF003296">
    <property type="entry name" value="PRK04296.1-1"/>
    <property type="match status" value="1"/>
</dbReference>
<evidence type="ECO:0000256" key="10">
    <source>
        <dbReference type="PIRSR" id="PIRSR035805-2"/>
    </source>
</evidence>
<dbReference type="EC" id="2.7.1.21" evidence="2 8"/>
<protein>
    <recommendedName>
        <fullName evidence="2 8">Thymidine kinase</fullName>
        <ecNumber evidence="2 8">2.7.1.21</ecNumber>
    </recommendedName>
</protein>
<dbReference type="PANTHER" id="PTHR11441">
    <property type="entry name" value="THYMIDINE KINASE"/>
    <property type="match status" value="1"/>
</dbReference>
<keyword evidence="8" id="KW-0963">Cytoplasm</keyword>
<keyword evidence="5 8" id="KW-0547">Nucleotide-binding</keyword>
<evidence type="ECO:0000256" key="7">
    <source>
        <dbReference type="ARBA" id="ARBA00022840"/>
    </source>
</evidence>
<keyword evidence="4 8" id="KW-0808">Transferase</keyword>
<dbReference type="InterPro" id="IPR001267">
    <property type="entry name" value="Thymidine_kinase"/>
</dbReference>
<dbReference type="PROSITE" id="PS00603">
    <property type="entry name" value="TK_CELLULAR_TYPE"/>
    <property type="match status" value="1"/>
</dbReference>
<dbReference type="InterPro" id="IPR027417">
    <property type="entry name" value="P-loop_NTPase"/>
</dbReference>
<evidence type="ECO:0000256" key="12">
    <source>
        <dbReference type="RuleBase" id="RU004165"/>
    </source>
</evidence>
<dbReference type="GO" id="GO:0071897">
    <property type="term" value="P:DNA biosynthetic process"/>
    <property type="evidence" value="ECO:0007669"/>
    <property type="project" value="UniProtKB-KW"/>
</dbReference>
<dbReference type="GO" id="GO:0008270">
    <property type="term" value="F:zinc ion binding"/>
    <property type="evidence" value="ECO:0007669"/>
    <property type="project" value="UniProtKB-UniRule"/>
</dbReference>
<evidence type="ECO:0000256" key="9">
    <source>
        <dbReference type="PIRSR" id="PIRSR035805-1"/>
    </source>
</evidence>
<keyword evidence="3 8" id="KW-0237">DNA synthesis</keyword>
<evidence type="ECO:0000313" key="13">
    <source>
        <dbReference type="EMBL" id="OGM28887.1"/>
    </source>
</evidence>
<dbReference type="Pfam" id="PF00265">
    <property type="entry name" value="TK"/>
    <property type="match status" value="1"/>
</dbReference>
<keyword evidence="8" id="KW-0862">Zinc</keyword>
<accession>A0A1F7YNM7</accession>
<dbReference type="PANTHER" id="PTHR11441:SF0">
    <property type="entry name" value="THYMIDINE KINASE, CYTOSOLIC"/>
    <property type="match status" value="1"/>
</dbReference>
<feature type="binding site" evidence="10">
    <location>
        <position position="180"/>
    </location>
    <ligand>
        <name>substrate</name>
    </ligand>
</feature>
<comment type="subunit">
    <text evidence="8">Homotetramer.</text>
</comment>
<keyword evidence="6 8" id="KW-0418">Kinase</keyword>
<feature type="binding site" evidence="8">
    <location>
        <position position="146"/>
    </location>
    <ligand>
        <name>Zn(2+)</name>
        <dbReference type="ChEBI" id="CHEBI:29105"/>
    </ligand>
</feature>
<feature type="binding site" evidence="8">
    <location>
        <position position="149"/>
    </location>
    <ligand>
        <name>Zn(2+)</name>
        <dbReference type="ChEBI" id="CHEBI:29105"/>
    </ligand>
</feature>
<gene>
    <name evidence="8" type="primary">tdk</name>
    <name evidence="13" type="ORF">A2801_02915</name>
</gene>
<evidence type="ECO:0000256" key="2">
    <source>
        <dbReference type="ARBA" id="ARBA00012118"/>
    </source>
</evidence>
<evidence type="ECO:0000256" key="1">
    <source>
        <dbReference type="ARBA" id="ARBA00007587"/>
    </source>
</evidence>
<evidence type="ECO:0000256" key="4">
    <source>
        <dbReference type="ARBA" id="ARBA00022679"/>
    </source>
</evidence>
<dbReference type="GO" id="GO:0005524">
    <property type="term" value="F:ATP binding"/>
    <property type="evidence" value="ECO:0007669"/>
    <property type="project" value="UniProtKB-UniRule"/>
</dbReference>
<name>A0A1F7YNM7_9BACT</name>
<evidence type="ECO:0000313" key="14">
    <source>
        <dbReference type="Proteomes" id="UP000177263"/>
    </source>
</evidence>
<comment type="catalytic activity">
    <reaction evidence="8 11">
        <text>thymidine + ATP = dTMP + ADP + H(+)</text>
        <dbReference type="Rhea" id="RHEA:19129"/>
        <dbReference type="ChEBI" id="CHEBI:15378"/>
        <dbReference type="ChEBI" id="CHEBI:17748"/>
        <dbReference type="ChEBI" id="CHEBI:30616"/>
        <dbReference type="ChEBI" id="CHEBI:63528"/>
        <dbReference type="ChEBI" id="CHEBI:456216"/>
        <dbReference type="EC" id="2.7.1.21"/>
    </reaction>
</comment>
<dbReference type="GO" id="GO:0005829">
    <property type="term" value="C:cytosol"/>
    <property type="evidence" value="ECO:0007669"/>
    <property type="project" value="TreeGrafter"/>
</dbReference>
<feature type="binding site" evidence="8">
    <location>
        <begin position="89"/>
        <end position="92"/>
    </location>
    <ligand>
        <name>ATP</name>
        <dbReference type="ChEBI" id="CHEBI:30616"/>
    </ligand>
</feature>
<dbReference type="SUPFAM" id="SSF52540">
    <property type="entry name" value="P-loop containing nucleoside triphosphate hydrolases"/>
    <property type="match status" value="1"/>
</dbReference>
<dbReference type="STRING" id="1802500.A2801_02915"/>
<keyword evidence="7 8" id="KW-0067">ATP-binding</keyword>
<evidence type="ECO:0000256" key="6">
    <source>
        <dbReference type="ARBA" id="ARBA00022777"/>
    </source>
</evidence>
<dbReference type="HAMAP" id="MF_00124">
    <property type="entry name" value="Thymidine_kinase"/>
    <property type="match status" value="1"/>
</dbReference>
<comment type="subcellular location">
    <subcellularLocation>
        <location evidence="8">Cytoplasm</location>
    </subcellularLocation>
</comment>
<dbReference type="Gene3D" id="3.40.50.300">
    <property type="entry name" value="P-loop containing nucleotide triphosphate hydrolases"/>
    <property type="match status" value="1"/>
</dbReference>
<comment type="similarity">
    <text evidence="1 8 12">Belongs to the thymidine kinase family.</text>
</comment>
<sequence>MSSVGLIEVIYGCMFCGKSAELLRLIDRARRARQFVLVFKHAKDGRYNGSKFVSTHNGGRMPCVPVQTASQIWDIVITSQRKVNVVAIDEAQFFDDSIIRIIEDLVNRGVRVIVAGLNLDFRGEPFGPMAQIITRAEEEHHLTAICTQCGEPAYFTQRWVNGEPPHYDDPIIMVGASESYDARCRRHHIVIKEPRNQPLLIEV</sequence>
<dbReference type="EMBL" id="MGGM01000023">
    <property type="protein sequence ID" value="OGM28887.1"/>
    <property type="molecule type" value="Genomic_DNA"/>
</dbReference>